<feature type="transmembrane region" description="Helical" evidence="2">
    <location>
        <begin position="117"/>
        <end position="136"/>
    </location>
</feature>
<dbReference type="Proteomes" id="UP001592531">
    <property type="component" value="Unassembled WGS sequence"/>
</dbReference>
<dbReference type="InterPro" id="IPR038765">
    <property type="entry name" value="Papain-like_cys_pep_sf"/>
</dbReference>
<accession>A0ABV6VSV4</accession>
<dbReference type="Pfam" id="PF01841">
    <property type="entry name" value="Transglut_core"/>
    <property type="match status" value="1"/>
</dbReference>
<gene>
    <name evidence="4" type="ORF">ACEZDE_09250</name>
</gene>
<reference evidence="4 5" key="1">
    <citation type="submission" date="2024-09" db="EMBL/GenBank/DDBJ databases">
        <authorList>
            <person name="Lee S.D."/>
        </authorList>
    </citation>
    <scope>NUCLEOTIDE SEQUENCE [LARGE SCALE GENOMIC DNA]</scope>
    <source>
        <strain evidence="4 5">N8-3</strain>
    </source>
</reference>
<feature type="compositionally biased region" description="Polar residues" evidence="1">
    <location>
        <begin position="557"/>
        <end position="568"/>
    </location>
</feature>
<evidence type="ECO:0000256" key="1">
    <source>
        <dbReference type="SAM" id="MobiDB-lite"/>
    </source>
</evidence>
<proteinExistence type="predicted"/>
<feature type="region of interest" description="Disordered" evidence="1">
    <location>
        <begin position="550"/>
        <end position="586"/>
    </location>
</feature>
<comment type="caution">
    <text evidence="4">The sequence shown here is derived from an EMBL/GenBank/DDBJ whole genome shotgun (WGS) entry which is preliminary data.</text>
</comment>
<feature type="transmembrane region" description="Helical" evidence="2">
    <location>
        <begin position="621"/>
        <end position="640"/>
    </location>
</feature>
<keyword evidence="2" id="KW-0472">Membrane</keyword>
<evidence type="ECO:0000256" key="2">
    <source>
        <dbReference type="SAM" id="Phobius"/>
    </source>
</evidence>
<protein>
    <submittedName>
        <fullName evidence="4">DUF3488 and DUF4129 domain-containing transglutaminase family protein</fullName>
    </submittedName>
</protein>
<sequence length="804" mass="84049">MNGRTRIAFCGAAATMLTALCLWPLVTPNGWLVQAAFLVLVVTCLGLGLRRIPVPRPVVPAVQLVVVLLLLTVFYAGGSAVGGVLPGPGAVRALDSLVSDGINEMTQYSAPAPARPGLSLILVSGVVLIGLLVDLVAVTYQRVALAGLPLLALYSVGTGMHPKNTVWFWFLLAAFGYLALLMAEGRDRLSRWGRVFHGTPATLAGSGGGNPLTGTGYRIAALAVVAGLLLPLGLPTLDSGLLGRIGGGPGIGGGGAIITAVNPLASLASSLSRQTNTDLLNYTTSSTDPSDQYLRIVDLDKFDGTSWSPSSHTVQSVASPLPATDGLSANVPAQAVQTRITTIPGYVQQWLPMPYPAISVSVAGDWRYEPEGRTLVGAKGQTAGGLKYTVNSLTVNPTIDQLRKAGKPPAAIADTYLSLPKNFPAAIVTAAEGVTKDAATPYDKAVALQNWFTSTGGFSYNTEVKADTSSNAMLDFLRDKQGFCVHFASTMAAMARALGIPARVSVGFTPGTRQSDGSWEVGTKDAHAWPELYFSGVGWLRFEPTPGRGAAPDYTVPGSTTTPVNKPQPSDAPGAAATPAPKASAGCISEVQQRTGGCSNGASGANGGSGQSAGGLNPLELALVAAGALILLLLLTPMLWRLRARSRRLRRTPPRRGGPGGGGRGGAERFELSEQQVLAAWTELIDSAWDVGIPPDEAETPRRIAARIVELGELRDEPKAAAGRLALATEQVLYAPRAEVHPALRQDVRTVRDGLRASVGRSVRIRAVLLPPSSARLRRRISGGFAAAFERSFGRLRRRGGSEE</sequence>
<dbReference type="EMBL" id="JBHFAB010000005">
    <property type="protein sequence ID" value="MFC1416829.1"/>
    <property type="molecule type" value="Genomic_DNA"/>
</dbReference>
<feature type="transmembrane region" description="Helical" evidence="2">
    <location>
        <begin position="7"/>
        <end position="25"/>
    </location>
</feature>
<dbReference type="Gene3D" id="3.10.620.30">
    <property type="match status" value="1"/>
</dbReference>
<dbReference type="PANTHER" id="PTHR42736">
    <property type="entry name" value="PROTEIN-GLUTAMINE GAMMA-GLUTAMYLTRANSFERASE"/>
    <property type="match status" value="1"/>
</dbReference>
<keyword evidence="2" id="KW-1133">Transmembrane helix</keyword>
<organism evidence="4 5">
    <name type="scientific">Streptacidiphilus cavernicola</name>
    <dbReference type="NCBI Taxonomy" id="3342716"/>
    <lineage>
        <taxon>Bacteria</taxon>
        <taxon>Bacillati</taxon>
        <taxon>Actinomycetota</taxon>
        <taxon>Actinomycetes</taxon>
        <taxon>Kitasatosporales</taxon>
        <taxon>Streptomycetaceae</taxon>
        <taxon>Streptacidiphilus</taxon>
    </lineage>
</organism>
<feature type="transmembrane region" description="Helical" evidence="2">
    <location>
        <begin position="216"/>
        <end position="234"/>
    </location>
</feature>
<dbReference type="InterPro" id="IPR002931">
    <property type="entry name" value="Transglutaminase-like"/>
</dbReference>
<feature type="transmembrane region" description="Helical" evidence="2">
    <location>
        <begin position="31"/>
        <end position="49"/>
    </location>
</feature>
<evidence type="ECO:0000259" key="3">
    <source>
        <dbReference type="SMART" id="SM00460"/>
    </source>
</evidence>
<keyword evidence="5" id="KW-1185">Reference proteome</keyword>
<dbReference type="PANTHER" id="PTHR42736:SF1">
    <property type="entry name" value="PROTEIN-GLUTAMINE GAMMA-GLUTAMYLTRANSFERASE"/>
    <property type="match status" value="1"/>
</dbReference>
<dbReference type="SUPFAM" id="SSF54001">
    <property type="entry name" value="Cysteine proteinases"/>
    <property type="match status" value="1"/>
</dbReference>
<feature type="transmembrane region" description="Helical" evidence="2">
    <location>
        <begin position="166"/>
        <end position="183"/>
    </location>
</feature>
<feature type="domain" description="Transglutaminase-like" evidence="3">
    <location>
        <begin position="476"/>
        <end position="546"/>
    </location>
</feature>
<dbReference type="RefSeq" id="WP_380534391.1">
    <property type="nucleotide sequence ID" value="NZ_JBHFAB010000005.1"/>
</dbReference>
<feature type="transmembrane region" description="Helical" evidence="2">
    <location>
        <begin position="143"/>
        <end position="160"/>
    </location>
</feature>
<dbReference type="InterPro" id="IPR052901">
    <property type="entry name" value="Bact_TGase-like"/>
</dbReference>
<feature type="transmembrane region" description="Helical" evidence="2">
    <location>
        <begin position="61"/>
        <end position="85"/>
    </location>
</feature>
<keyword evidence="2" id="KW-0812">Transmembrane</keyword>
<dbReference type="InterPro" id="IPR021878">
    <property type="entry name" value="TgpA_N"/>
</dbReference>
<dbReference type="Pfam" id="PF11992">
    <property type="entry name" value="TgpA_N"/>
    <property type="match status" value="1"/>
</dbReference>
<evidence type="ECO:0000313" key="5">
    <source>
        <dbReference type="Proteomes" id="UP001592531"/>
    </source>
</evidence>
<name>A0ABV6VSV4_9ACTN</name>
<feature type="compositionally biased region" description="Low complexity" evidence="1">
    <location>
        <begin position="569"/>
        <end position="586"/>
    </location>
</feature>
<dbReference type="SMART" id="SM00460">
    <property type="entry name" value="TGc"/>
    <property type="match status" value="1"/>
</dbReference>
<evidence type="ECO:0000313" key="4">
    <source>
        <dbReference type="EMBL" id="MFC1416829.1"/>
    </source>
</evidence>